<sequence>MLFVSVWLGVGFAKGIVGVYLSYLQPLSGFKMGILIVG</sequence>
<reference evidence="2 3" key="1">
    <citation type="submission" date="2015-01" db="EMBL/GenBank/DDBJ databases">
        <title>Genome Sequencing of Rickettsiales.</title>
        <authorList>
            <person name="Daugherty S.C."/>
            <person name="Su Q."/>
            <person name="Abolude K."/>
            <person name="Beier-Sexton M."/>
            <person name="Carlyon J.A."/>
            <person name="Carter R."/>
            <person name="Day N.P."/>
            <person name="Dumler S.J."/>
            <person name="Dyachenko V."/>
            <person name="Godinez A."/>
            <person name="Kurtti T.J."/>
            <person name="Lichay M."/>
            <person name="Mullins K.E."/>
            <person name="Ott S."/>
            <person name="Pappas-Brown V."/>
            <person name="Paris D.H."/>
            <person name="Patel P."/>
            <person name="Richards A.L."/>
            <person name="Sadzewicz L."/>
            <person name="Sears K."/>
            <person name="Seidman D."/>
            <person name="Sengamalay N."/>
            <person name="Stenos J."/>
            <person name="Tallon L.J."/>
            <person name="Vincent G."/>
            <person name="Fraser C.M."/>
            <person name="Munderloh U."/>
            <person name="Dunning-Hotopp J.C."/>
        </authorList>
    </citation>
    <scope>NUCLEOTIDE SEQUENCE [LARGE SCALE GENOMIC DNA]</scope>
    <source>
        <strain evidence="2 3">ApNP</strain>
    </source>
</reference>
<evidence type="ECO:0000313" key="2">
    <source>
        <dbReference type="EMBL" id="KJV67260.1"/>
    </source>
</evidence>
<organism evidence="2 3">
    <name type="scientific">Anaplasma phagocytophilum str. ApNP</name>
    <dbReference type="NCBI Taxonomy" id="1359153"/>
    <lineage>
        <taxon>Bacteria</taxon>
        <taxon>Pseudomonadati</taxon>
        <taxon>Pseudomonadota</taxon>
        <taxon>Alphaproteobacteria</taxon>
        <taxon>Rickettsiales</taxon>
        <taxon>Anaplasmataceae</taxon>
        <taxon>Anaplasma</taxon>
        <taxon>phagocytophilum group</taxon>
    </lineage>
</organism>
<accession>A0A0F3NGV1</accession>
<keyword evidence="1" id="KW-0812">Transmembrane</keyword>
<gene>
    <name evidence="2" type="ORF">APHNP_1219</name>
</gene>
<keyword evidence="1" id="KW-0472">Membrane</keyword>
<proteinExistence type="predicted"/>
<evidence type="ECO:0000256" key="1">
    <source>
        <dbReference type="SAM" id="Phobius"/>
    </source>
</evidence>
<keyword evidence="1" id="KW-1133">Transmembrane helix</keyword>
<protein>
    <submittedName>
        <fullName evidence="2">Putative membrane protein</fullName>
    </submittedName>
</protein>
<evidence type="ECO:0000313" key="3">
    <source>
        <dbReference type="Proteomes" id="UP000033385"/>
    </source>
</evidence>
<feature type="transmembrane region" description="Helical" evidence="1">
    <location>
        <begin position="6"/>
        <end position="24"/>
    </location>
</feature>
<name>A0A0F3NGV1_ANAPH</name>
<comment type="caution">
    <text evidence="2">The sequence shown here is derived from an EMBL/GenBank/DDBJ whole genome shotgun (WGS) entry which is preliminary data.</text>
</comment>
<dbReference type="Proteomes" id="UP000033385">
    <property type="component" value="Unassembled WGS sequence"/>
</dbReference>
<dbReference type="EMBL" id="LANW01000001">
    <property type="protein sequence ID" value="KJV67260.1"/>
    <property type="molecule type" value="Genomic_DNA"/>
</dbReference>
<dbReference type="AlphaFoldDB" id="A0A0F3NGV1"/>